<reference evidence="1" key="1">
    <citation type="submission" date="2024-06" db="EMBL/GenBank/DDBJ databases">
        <title>Mesorhizobium karijinii sp. nov., a symbiont of the iconic Swainsona formosa from arid Australia.</title>
        <authorList>
            <person name="Hill Y.J."/>
            <person name="Watkin E.L.J."/>
            <person name="O'Hara G.W."/>
            <person name="Terpolilli J."/>
            <person name="Tye M.L."/>
            <person name="Kohlmeier M.G."/>
        </authorList>
    </citation>
    <scope>NUCLEOTIDE SEQUENCE</scope>
    <source>
        <strain evidence="1">WSM2240</strain>
        <plasmid evidence="1">pMk2240A</plasmid>
    </source>
</reference>
<name>A0AAU8D2A7_9HYPH</name>
<organism evidence="1">
    <name type="scientific">Mesorhizobium sp. WSM2240</name>
    <dbReference type="NCBI Taxonomy" id="3228851"/>
    <lineage>
        <taxon>Bacteria</taxon>
        <taxon>Pseudomonadati</taxon>
        <taxon>Pseudomonadota</taxon>
        <taxon>Alphaproteobacteria</taxon>
        <taxon>Hyphomicrobiales</taxon>
        <taxon>Phyllobacteriaceae</taxon>
        <taxon>Mesorhizobium</taxon>
    </lineage>
</organism>
<dbReference type="AlphaFoldDB" id="A0AAU8D2A7"/>
<geneLocation type="plasmid" evidence="1">
    <name>pMk2240A</name>
</geneLocation>
<sequence length="81" mass="9142">MSTLHAMGSTCNPAEMARVRSPLEAFNTLRNAATVFAVHLSASIQHRGTMRTLDRFCDRRLHDLGFERDWNGTIIRIVDGQ</sequence>
<dbReference type="RefSeq" id="WP_353646558.1">
    <property type="nucleotide sequence ID" value="NZ_CP159256.1"/>
</dbReference>
<proteinExistence type="predicted"/>
<gene>
    <name evidence="1" type="ORF">ABVK50_29795</name>
</gene>
<protein>
    <recommendedName>
        <fullName evidence="2">DUF1127 domain-containing protein</fullName>
    </recommendedName>
</protein>
<evidence type="ECO:0000313" key="1">
    <source>
        <dbReference type="EMBL" id="XCG52352.1"/>
    </source>
</evidence>
<dbReference type="EMBL" id="CP159256">
    <property type="protein sequence ID" value="XCG52352.1"/>
    <property type="molecule type" value="Genomic_DNA"/>
</dbReference>
<accession>A0AAU8D2A7</accession>
<keyword evidence="1" id="KW-0614">Plasmid</keyword>
<evidence type="ECO:0008006" key="2">
    <source>
        <dbReference type="Google" id="ProtNLM"/>
    </source>
</evidence>